<dbReference type="RefSeq" id="WP_090202828.1">
    <property type="nucleotide sequence ID" value="NZ_LT629777.1"/>
</dbReference>
<dbReference type="EMBL" id="LT629777">
    <property type="protein sequence ID" value="SDS25985.1"/>
    <property type="molecule type" value="Genomic_DNA"/>
</dbReference>
<feature type="signal peptide" evidence="1">
    <location>
        <begin position="1"/>
        <end position="17"/>
    </location>
</feature>
<dbReference type="AlphaFoldDB" id="A0A1H1QRG0"/>
<dbReference type="Proteomes" id="UP000199524">
    <property type="component" value="Chromosome I"/>
</dbReference>
<accession>A0A1H1QRG0</accession>
<sequence>MIRALLLGCFLLLGACASRLPLPVHTPTLALPLQLLVEREQDGVRQDWLLVIQREADGLRWSLMDPLGIPLARQLLQNGDWRADGLLPPNPQARELFAALLFALTPQAELAGNYPTAHQQAGQRELGEQWHVSYRQPLFFRLDLPQGLHYNISPLNESAP</sequence>
<name>A0A1H1QRG0_9PSED</name>
<keyword evidence="3" id="KW-1185">Reference proteome</keyword>
<dbReference type="GeneID" id="300206051"/>
<evidence type="ECO:0000313" key="3">
    <source>
        <dbReference type="Proteomes" id="UP000199524"/>
    </source>
</evidence>
<feature type="chain" id="PRO_5009258016" description="Lipoprotein" evidence="1">
    <location>
        <begin position="18"/>
        <end position="160"/>
    </location>
</feature>
<keyword evidence="1" id="KW-0732">Signal</keyword>
<evidence type="ECO:0008006" key="4">
    <source>
        <dbReference type="Google" id="ProtNLM"/>
    </source>
</evidence>
<dbReference type="PROSITE" id="PS51257">
    <property type="entry name" value="PROKAR_LIPOPROTEIN"/>
    <property type="match status" value="1"/>
</dbReference>
<organism evidence="2 3">
    <name type="scientific">Pseudomonas asplenii</name>
    <dbReference type="NCBI Taxonomy" id="53407"/>
    <lineage>
        <taxon>Bacteria</taxon>
        <taxon>Pseudomonadati</taxon>
        <taxon>Pseudomonadota</taxon>
        <taxon>Gammaproteobacteria</taxon>
        <taxon>Pseudomonadales</taxon>
        <taxon>Pseudomonadaceae</taxon>
        <taxon>Pseudomonas</taxon>
    </lineage>
</organism>
<gene>
    <name evidence="2" type="ORF">SAMN05216598_1022</name>
</gene>
<reference evidence="3" key="1">
    <citation type="submission" date="2016-10" db="EMBL/GenBank/DDBJ databases">
        <authorList>
            <person name="Varghese N."/>
            <person name="Submissions S."/>
        </authorList>
    </citation>
    <scope>NUCLEOTIDE SEQUENCE [LARGE SCALE GENOMIC DNA]</scope>
    <source>
        <strain evidence="3">ATCC 23835</strain>
    </source>
</reference>
<protein>
    <recommendedName>
        <fullName evidence="4">Lipoprotein</fullName>
    </recommendedName>
</protein>
<proteinExistence type="predicted"/>
<evidence type="ECO:0000313" key="2">
    <source>
        <dbReference type="EMBL" id="SDS25985.1"/>
    </source>
</evidence>
<evidence type="ECO:0000256" key="1">
    <source>
        <dbReference type="SAM" id="SignalP"/>
    </source>
</evidence>